<dbReference type="OMA" id="YHCNAKV"/>
<dbReference type="Gene3D" id="2.60.120.10">
    <property type="entry name" value="Jelly Rolls"/>
    <property type="match status" value="1"/>
</dbReference>
<dbReference type="RefSeq" id="WP_005648398.1">
    <property type="nucleotide sequence ID" value="NZ_AP018779.1"/>
</dbReference>
<dbReference type="InterPro" id="IPR014710">
    <property type="entry name" value="RmlC-like_jellyroll"/>
</dbReference>
<feature type="domain" description="Cyclic nucleotide-binding" evidence="1">
    <location>
        <begin position="19"/>
        <end position="71"/>
    </location>
</feature>
<dbReference type="AlphaFoldDB" id="A0A0D0H1F7"/>
<dbReference type="Proteomes" id="UP000050700">
    <property type="component" value="Unassembled WGS sequence"/>
</dbReference>
<dbReference type="PANTHER" id="PTHR24567">
    <property type="entry name" value="CRP FAMILY TRANSCRIPTIONAL REGULATORY PROTEIN"/>
    <property type="match status" value="1"/>
</dbReference>
<dbReference type="CDD" id="cd00038">
    <property type="entry name" value="CAP_ED"/>
    <property type="match status" value="1"/>
</dbReference>
<evidence type="ECO:0000313" key="3">
    <source>
        <dbReference type="EMBL" id="PRK67340.1"/>
    </source>
</evidence>
<proteinExistence type="predicted"/>
<dbReference type="InterPro" id="IPR050397">
    <property type="entry name" value="Env_Response_Regulators"/>
</dbReference>
<dbReference type="SUPFAM" id="SSF46785">
    <property type="entry name" value="Winged helix' DNA-binding domain"/>
    <property type="match status" value="1"/>
</dbReference>
<reference evidence="2 4" key="1">
    <citation type="submission" date="2014-05" db="EMBL/GenBank/DDBJ databases">
        <title>Methylome analysis of the phasevarions of Haemophilus influenzae.</title>
        <authorList>
            <person name="Atack J.M."/>
            <person name="Fox K.L."/>
            <person name="Power P.M."/>
            <person name="Clark T."/>
            <person name="Jurcisek J."/>
            <person name="Korlach J."/>
            <person name="Bakaletz L.O."/>
            <person name="Jennings M.P."/>
        </authorList>
    </citation>
    <scope>NUCLEOTIDE SEQUENCE [LARGE SCALE GENOMIC DNA]</scope>
    <source>
        <strain evidence="2 4">1209</strain>
    </source>
</reference>
<name>A0A0D0H1F7_HAEIF</name>
<organism evidence="3">
    <name type="scientific">Haemophilus influenzae</name>
    <dbReference type="NCBI Taxonomy" id="727"/>
    <lineage>
        <taxon>Bacteria</taxon>
        <taxon>Pseudomonadati</taxon>
        <taxon>Pseudomonadota</taxon>
        <taxon>Gammaproteobacteria</taxon>
        <taxon>Pasteurellales</taxon>
        <taxon>Pasteurellaceae</taxon>
        <taxon>Haemophilus</taxon>
    </lineage>
</organism>
<reference evidence="3" key="2">
    <citation type="submission" date="2017-02" db="EMBL/GenBank/DDBJ databases">
        <title>Haemophilus influenzae in COPD genome sequencing project.</title>
        <authorList>
            <person name="Murphy T.F."/>
            <person name="Kong Y."/>
            <person name="Nadendla S."/>
            <person name="Tettelin H."/>
            <person name="Pettigrew M."/>
        </authorList>
    </citation>
    <scope>NUCLEOTIDE SEQUENCE [LARGE SCALE GENOMIC DNA]</scope>
    <source>
        <strain evidence="3">84P15H4</strain>
    </source>
</reference>
<dbReference type="GO" id="GO:0003700">
    <property type="term" value="F:DNA-binding transcription factor activity"/>
    <property type="evidence" value="ECO:0007669"/>
    <property type="project" value="TreeGrafter"/>
</dbReference>
<evidence type="ECO:0000259" key="1">
    <source>
        <dbReference type="PROSITE" id="PS50042"/>
    </source>
</evidence>
<dbReference type="InterPro" id="IPR000595">
    <property type="entry name" value="cNMP-bd_dom"/>
</dbReference>
<dbReference type="GO" id="GO:0005829">
    <property type="term" value="C:cytosol"/>
    <property type="evidence" value="ECO:0007669"/>
    <property type="project" value="TreeGrafter"/>
</dbReference>
<dbReference type="SUPFAM" id="SSF51206">
    <property type="entry name" value="cAMP-binding domain-like"/>
    <property type="match status" value="1"/>
</dbReference>
<dbReference type="Pfam" id="PF00027">
    <property type="entry name" value="cNMP_binding"/>
    <property type="match status" value="1"/>
</dbReference>
<dbReference type="InterPro" id="IPR036390">
    <property type="entry name" value="WH_DNA-bd_sf"/>
</dbReference>
<comment type="caution">
    <text evidence="3">The sequence shown here is derived from an EMBL/GenBank/DDBJ whole genome shotgun (WGS) entry which is preliminary data.</text>
</comment>
<dbReference type="PROSITE" id="PS50042">
    <property type="entry name" value="CNMP_BINDING_3"/>
    <property type="match status" value="1"/>
</dbReference>
<dbReference type="EMBL" id="JMQP01000002">
    <property type="protein sequence ID" value="KIS34647.1"/>
    <property type="molecule type" value="Genomic_DNA"/>
</dbReference>
<protein>
    <submittedName>
        <fullName evidence="2">cAMP regulatory protein</fullName>
    </submittedName>
    <submittedName>
        <fullName evidence="3">cAMP-activated global transcriptional regulator CRP</fullName>
    </submittedName>
</protein>
<dbReference type="PATRIC" id="fig|727.529.peg.1321"/>
<dbReference type="SMART" id="SM00100">
    <property type="entry name" value="cNMP"/>
    <property type="match status" value="1"/>
</dbReference>
<dbReference type="PANTHER" id="PTHR24567:SF26">
    <property type="entry name" value="REGULATORY PROTEIN YEIL"/>
    <property type="match status" value="1"/>
</dbReference>
<evidence type="ECO:0000313" key="2">
    <source>
        <dbReference type="EMBL" id="KIS34647.1"/>
    </source>
</evidence>
<gene>
    <name evidence="3" type="primary">crp_2</name>
    <name evidence="2" type="synonym">crp_1</name>
    <name evidence="3" type="ORF">BV163_00195</name>
    <name evidence="2" type="ORF">NTHI1209_00249</name>
</gene>
<dbReference type="InterPro" id="IPR018490">
    <property type="entry name" value="cNMP-bd_dom_sf"/>
</dbReference>
<evidence type="ECO:0000313" key="4">
    <source>
        <dbReference type="Proteomes" id="UP000050700"/>
    </source>
</evidence>
<accession>A0A0D0H1F7</accession>
<dbReference type="EMBL" id="MZHU01000003">
    <property type="protein sequence ID" value="PRK67340.1"/>
    <property type="molecule type" value="Genomic_DNA"/>
</dbReference>
<sequence>MFTLPYYLPQNLNKCIISESKTLEKNSLIYAQGEKPKEFYFLKQGLVGLYHSLENGKETLTRLYHANEYFGFRTIFSETSYHCSAKVLMEADIVRIFPGNHANFIANNPDFSCYLMKQLSNELYDAEHRISNTAYKRSYERIIDAIENLTESYPDYPWTYREVAEFCGCETETAIRISRELKKQGILDKNTRHLRICS</sequence>